<accession>A0A4C1Y4Y2</accession>
<protein>
    <submittedName>
        <fullName evidence="1">Uncharacterized protein</fullName>
    </submittedName>
</protein>
<reference evidence="1 2" key="1">
    <citation type="journal article" date="2019" name="Commun. Biol.">
        <title>The bagworm genome reveals a unique fibroin gene that provides high tensile strength.</title>
        <authorList>
            <person name="Kono N."/>
            <person name="Nakamura H."/>
            <person name="Ohtoshi R."/>
            <person name="Tomita M."/>
            <person name="Numata K."/>
            <person name="Arakawa K."/>
        </authorList>
    </citation>
    <scope>NUCLEOTIDE SEQUENCE [LARGE SCALE GENOMIC DNA]</scope>
</reference>
<sequence>MFGASLKDGCRNSNVKDLCDLTEDVVTRIEKGMTRWFGHLERINESRLTKQLHRVVYRQRYCELTPLGLRVATGGVTTVISHHLLSAVVIHSVACLLQTQ</sequence>
<dbReference type="AlphaFoldDB" id="A0A4C1Y4Y2"/>
<dbReference type="Proteomes" id="UP000299102">
    <property type="component" value="Unassembled WGS sequence"/>
</dbReference>
<keyword evidence="2" id="KW-1185">Reference proteome</keyword>
<comment type="caution">
    <text evidence="1">The sequence shown here is derived from an EMBL/GenBank/DDBJ whole genome shotgun (WGS) entry which is preliminary data.</text>
</comment>
<name>A0A4C1Y4Y2_EUMVA</name>
<evidence type="ECO:0000313" key="1">
    <source>
        <dbReference type="EMBL" id="GBP69445.1"/>
    </source>
</evidence>
<dbReference type="EMBL" id="BGZK01001041">
    <property type="protein sequence ID" value="GBP69445.1"/>
    <property type="molecule type" value="Genomic_DNA"/>
</dbReference>
<dbReference type="OrthoDB" id="6370710at2759"/>
<evidence type="ECO:0000313" key="2">
    <source>
        <dbReference type="Proteomes" id="UP000299102"/>
    </source>
</evidence>
<proteinExistence type="predicted"/>
<gene>
    <name evidence="1" type="ORF">EVAR_48802_1</name>
</gene>
<organism evidence="1 2">
    <name type="scientific">Eumeta variegata</name>
    <name type="common">Bagworm moth</name>
    <name type="synonym">Eumeta japonica</name>
    <dbReference type="NCBI Taxonomy" id="151549"/>
    <lineage>
        <taxon>Eukaryota</taxon>
        <taxon>Metazoa</taxon>
        <taxon>Ecdysozoa</taxon>
        <taxon>Arthropoda</taxon>
        <taxon>Hexapoda</taxon>
        <taxon>Insecta</taxon>
        <taxon>Pterygota</taxon>
        <taxon>Neoptera</taxon>
        <taxon>Endopterygota</taxon>
        <taxon>Lepidoptera</taxon>
        <taxon>Glossata</taxon>
        <taxon>Ditrysia</taxon>
        <taxon>Tineoidea</taxon>
        <taxon>Psychidae</taxon>
        <taxon>Oiketicinae</taxon>
        <taxon>Eumeta</taxon>
    </lineage>
</organism>